<dbReference type="GO" id="GO:0051301">
    <property type="term" value="P:cell division"/>
    <property type="evidence" value="ECO:0007669"/>
    <property type="project" value="UniProtKB-KW"/>
</dbReference>
<evidence type="ECO:0000259" key="11">
    <source>
        <dbReference type="Pfam" id="PF03033"/>
    </source>
</evidence>
<dbReference type="InterPro" id="IPR006009">
    <property type="entry name" value="GlcNAc_MurG"/>
</dbReference>
<dbReference type="HAMAP" id="MF_00033">
    <property type="entry name" value="MurG"/>
    <property type="match status" value="1"/>
</dbReference>
<evidence type="ECO:0000256" key="6">
    <source>
        <dbReference type="ARBA" id="ARBA00022984"/>
    </source>
</evidence>
<dbReference type="CDD" id="cd03785">
    <property type="entry name" value="GT28_MurG"/>
    <property type="match status" value="1"/>
</dbReference>
<keyword evidence="8 10" id="KW-0131">Cell cycle</keyword>
<dbReference type="EC" id="2.4.1.227" evidence="10"/>
<keyword evidence="5 10" id="KW-0133">Cell shape</keyword>
<organism evidence="13 14">
    <name type="scientific">Roseomonas acroporae</name>
    <dbReference type="NCBI Taxonomy" id="2937791"/>
    <lineage>
        <taxon>Bacteria</taxon>
        <taxon>Pseudomonadati</taxon>
        <taxon>Pseudomonadota</taxon>
        <taxon>Alphaproteobacteria</taxon>
        <taxon>Acetobacterales</taxon>
        <taxon>Roseomonadaceae</taxon>
        <taxon>Roseomonas</taxon>
    </lineage>
</organism>
<feature type="binding site" evidence="10">
    <location>
        <position position="176"/>
    </location>
    <ligand>
        <name>UDP-N-acetyl-alpha-D-glucosamine</name>
        <dbReference type="ChEBI" id="CHEBI:57705"/>
    </ligand>
</feature>
<comment type="function">
    <text evidence="10">Cell wall formation. Catalyzes the transfer of a GlcNAc subunit on undecaprenyl-pyrophosphoryl-MurNAc-pentapeptide (lipid intermediate I) to form undecaprenyl-pyrophosphoryl-MurNAc-(pentapeptide)GlcNAc (lipid intermediate II).</text>
</comment>
<dbReference type="Pfam" id="PF03033">
    <property type="entry name" value="Glyco_transf_28"/>
    <property type="match status" value="1"/>
</dbReference>
<comment type="caution">
    <text evidence="10">Lacks conserved residue(s) required for the propagation of feature annotation.</text>
</comment>
<keyword evidence="6 10" id="KW-0573">Peptidoglycan synthesis</keyword>
<comment type="caution">
    <text evidence="13">The sequence shown here is derived from an EMBL/GenBank/DDBJ whole genome shotgun (WGS) entry which is preliminary data.</text>
</comment>
<dbReference type="Gene3D" id="3.40.50.2000">
    <property type="entry name" value="Glycogen Phosphorylase B"/>
    <property type="match status" value="2"/>
</dbReference>
<feature type="binding site" evidence="10">
    <location>
        <position position="204"/>
    </location>
    <ligand>
        <name>UDP-N-acetyl-alpha-D-glucosamine</name>
        <dbReference type="ChEBI" id="CHEBI:57705"/>
    </ligand>
</feature>
<name>A0A9X2BVU7_9PROT</name>
<dbReference type="PANTHER" id="PTHR21015:SF22">
    <property type="entry name" value="GLYCOSYLTRANSFERASE"/>
    <property type="match status" value="1"/>
</dbReference>
<keyword evidence="4 10" id="KW-0808">Transferase</keyword>
<dbReference type="GO" id="GO:0071555">
    <property type="term" value="P:cell wall organization"/>
    <property type="evidence" value="ECO:0007669"/>
    <property type="project" value="UniProtKB-KW"/>
</dbReference>
<evidence type="ECO:0000256" key="10">
    <source>
        <dbReference type="HAMAP-Rule" id="MF_00033"/>
    </source>
</evidence>
<dbReference type="GO" id="GO:0005886">
    <property type="term" value="C:plasma membrane"/>
    <property type="evidence" value="ECO:0007669"/>
    <property type="project" value="UniProtKB-SubCell"/>
</dbReference>
<dbReference type="NCBIfam" id="TIGR01133">
    <property type="entry name" value="murG"/>
    <property type="match status" value="1"/>
</dbReference>
<dbReference type="GO" id="GO:0009252">
    <property type="term" value="P:peptidoglycan biosynthetic process"/>
    <property type="evidence" value="ECO:0007669"/>
    <property type="project" value="UniProtKB-UniRule"/>
</dbReference>
<sequence>MRGPSVRPVVIAAGGTGGHLFPAEALAAELVARGERVALMTDARSGAFESPAFSNAERFVLQGAGLTGRSLLRAARGVGALAAGTVAARRHLAGLDAAAVVGFGGYPSVPPLLAARLLPARRRPVTVLHEQNAVLGRANRLLARTADALALSFAGTAHLPPPGSGGRPVTVGNPVRPALAALAGAGYAPPAEGGAFRLLVLGGSLGARVFSDVVPAAVASLPAALRARLVVSQQCRPEDIARVRDAYAETGVPAELAPFFPDVATRLATTHLVIARAGASTVAELACAGRPAVLVPLPHAIDDHQTANARALVEAEAAWLLPQPQFSAAALGTLLARFAGEPAILHAAARAASSLARPEAARQLADLVLSLVQAAQRDAAVPAPHKVAP</sequence>
<dbReference type="Proteomes" id="UP001139516">
    <property type="component" value="Unassembled WGS sequence"/>
</dbReference>
<keyword evidence="2 10" id="KW-0132">Cell division</keyword>
<evidence type="ECO:0000256" key="2">
    <source>
        <dbReference type="ARBA" id="ARBA00022618"/>
    </source>
</evidence>
<comment type="similarity">
    <text evidence="10">Belongs to the glycosyltransferase 28 family. MurG subfamily.</text>
</comment>
<comment type="catalytic activity">
    <reaction evidence="10">
        <text>di-trans,octa-cis-undecaprenyl diphospho-N-acetyl-alpha-D-muramoyl-L-alanyl-D-glutamyl-meso-2,6-diaminopimeloyl-D-alanyl-D-alanine + UDP-N-acetyl-alpha-D-glucosamine = di-trans,octa-cis-undecaprenyl diphospho-[N-acetyl-alpha-D-glucosaminyl-(1-&gt;4)]-N-acetyl-alpha-D-muramoyl-L-alanyl-D-glutamyl-meso-2,6-diaminopimeloyl-D-alanyl-D-alanine + UDP + H(+)</text>
        <dbReference type="Rhea" id="RHEA:31227"/>
        <dbReference type="ChEBI" id="CHEBI:15378"/>
        <dbReference type="ChEBI" id="CHEBI:57705"/>
        <dbReference type="ChEBI" id="CHEBI:58223"/>
        <dbReference type="ChEBI" id="CHEBI:61387"/>
        <dbReference type="ChEBI" id="CHEBI:61388"/>
        <dbReference type="EC" id="2.4.1.227"/>
    </reaction>
</comment>
<evidence type="ECO:0000256" key="8">
    <source>
        <dbReference type="ARBA" id="ARBA00023306"/>
    </source>
</evidence>
<dbReference type="GO" id="GO:0008360">
    <property type="term" value="P:regulation of cell shape"/>
    <property type="evidence" value="ECO:0007669"/>
    <property type="project" value="UniProtKB-KW"/>
</dbReference>
<dbReference type="EMBL" id="JALPRX010000006">
    <property type="protein sequence ID" value="MCK8783105.1"/>
    <property type="molecule type" value="Genomic_DNA"/>
</dbReference>
<accession>A0A9X2BVU7</accession>
<dbReference type="AlphaFoldDB" id="A0A9X2BVU7"/>
<dbReference type="InterPro" id="IPR004276">
    <property type="entry name" value="GlycoTrans_28_N"/>
</dbReference>
<gene>
    <name evidence="10 13" type="primary">murG</name>
    <name evidence="13" type="ORF">M0638_01755</name>
</gene>
<dbReference type="GO" id="GO:0005975">
    <property type="term" value="P:carbohydrate metabolic process"/>
    <property type="evidence" value="ECO:0007669"/>
    <property type="project" value="InterPro"/>
</dbReference>
<comment type="pathway">
    <text evidence="10">Cell wall biogenesis; peptidoglycan biosynthesis.</text>
</comment>
<dbReference type="SUPFAM" id="SSF53756">
    <property type="entry name" value="UDP-Glycosyltransferase/glycogen phosphorylase"/>
    <property type="match status" value="1"/>
</dbReference>
<dbReference type="InterPro" id="IPR007235">
    <property type="entry name" value="Glyco_trans_28_C"/>
</dbReference>
<evidence type="ECO:0000256" key="9">
    <source>
        <dbReference type="ARBA" id="ARBA00023316"/>
    </source>
</evidence>
<comment type="subcellular location">
    <subcellularLocation>
        <location evidence="10">Cell membrane</location>
        <topology evidence="10">Peripheral membrane protein</topology>
        <orientation evidence="10">Cytoplasmic side</orientation>
    </subcellularLocation>
</comment>
<feature type="binding site" evidence="10">
    <location>
        <position position="305"/>
    </location>
    <ligand>
        <name>UDP-N-acetyl-alpha-D-glucosamine</name>
        <dbReference type="ChEBI" id="CHEBI:57705"/>
    </ligand>
</feature>
<feature type="binding site" evidence="10">
    <location>
        <begin position="16"/>
        <end position="18"/>
    </location>
    <ligand>
        <name>UDP-N-acetyl-alpha-D-glucosamine</name>
        <dbReference type="ChEBI" id="CHEBI:57705"/>
    </ligand>
</feature>
<evidence type="ECO:0000256" key="4">
    <source>
        <dbReference type="ARBA" id="ARBA00022679"/>
    </source>
</evidence>
<protein>
    <recommendedName>
        <fullName evidence="10">UDP-N-acetylglucosamine--N-acetylmuramyl-(pentapeptide) pyrophosphoryl-undecaprenol N-acetylglucosamine transferase</fullName>
        <ecNumber evidence="10">2.4.1.227</ecNumber>
    </recommendedName>
    <alternativeName>
        <fullName evidence="10">Undecaprenyl-PP-MurNAc-pentapeptide-UDPGlcNAc GlcNAc transferase</fullName>
    </alternativeName>
</protein>
<feature type="domain" description="Glycosyltransferase family 28 N-terminal" evidence="11">
    <location>
        <begin position="9"/>
        <end position="149"/>
    </location>
</feature>
<keyword evidence="3 10" id="KW-0328">Glycosyltransferase</keyword>
<evidence type="ECO:0000256" key="1">
    <source>
        <dbReference type="ARBA" id="ARBA00022475"/>
    </source>
</evidence>
<evidence type="ECO:0000256" key="5">
    <source>
        <dbReference type="ARBA" id="ARBA00022960"/>
    </source>
</evidence>
<dbReference type="RefSeq" id="WP_248665224.1">
    <property type="nucleotide sequence ID" value="NZ_JALPRX010000006.1"/>
</dbReference>
<evidence type="ECO:0000256" key="3">
    <source>
        <dbReference type="ARBA" id="ARBA00022676"/>
    </source>
</evidence>
<evidence type="ECO:0000256" key="7">
    <source>
        <dbReference type="ARBA" id="ARBA00023136"/>
    </source>
</evidence>
<dbReference type="Pfam" id="PF04101">
    <property type="entry name" value="Glyco_tran_28_C"/>
    <property type="match status" value="1"/>
</dbReference>
<feature type="binding site" evidence="10">
    <location>
        <position position="132"/>
    </location>
    <ligand>
        <name>UDP-N-acetyl-alpha-D-glucosamine</name>
        <dbReference type="ChEBI" id="CHEBI:57705"/>
    </ligand>
</feature>
<keyword evidence="1 10" id="KW-1003">Cell membrane</keyword>
<dbReference type="GO" id="GO:0050511">
    <property type="term" value="F:undecaprenyldiphospho-muramoylpentapeptide beta-N-acetylglucosaminyltransferase activity"/>
    <property type="evidence" value="ECO:0007669"/>
    <property type="project" value="UniProtKB-UniRule"/>
</dbReference>
<keyword evidence="9 10" id="KW-0961">Cell wall biogenesis/degradation</keyword>
<keyword evidence="14" id="KW-1185">Reference proteome</keyword>
<evidence type="ECO:0000313" key="14">
    <source>
        <dbReference type="Proteomes" id="UP001139516"/>
    </source>
</evidence>
<keyword evidence="7 10" id="KW-0472">Membrane</keyword>
<evidence type="ECO:0000259" key="12">
    <source>
        <dbReference type="Pfam" id="PF04101"/>
    </source>
</evidence>
<feature type="domain" description="Glycosyl transferase family 28 C-terminal" evidence="12">
    <location>
        <begin position="198"/>
        <end position="362"/>
    </location>
</feature>
<reference evidence="13" key="1">
    <citation type="submission" date="2022-04" db="EMBL/GenBank/DDBJ databases">
        <title>Roseomonas acroporae sp. nov., isolated from coral Acropora digitifera.</title>
        <authorList>
            <person name="Sun H."/>
        </authorList>
    </citation>
    <scope>NUCLEOTIDE SEQUENCE</scope>
    <source>
        <strain evidence="13">NAR14</strain>
    </source>
</reference>
<evidence type="ECO:0000313" key="13">
    <source>
        <dbReference type="EMBL" id="MCK8783105.1"/>
    </source>
</evidence>
<proteinExistence type="inferred from homology"/>
<dbReference type="PANTHER" id="PTHR21015">
    <property type="entry name" value="UDP-N-ACETYLGLUCOSAMINE--N-ACETYLMURAMYL-(PENTAPEPTIDE) PYROPHOSPHORYL-UNDECAPRENOL N-ACETYLGLUCOSAMINE TRANSFERASE 1"/>
    <property type="match status" value="1"/>
</dbReference>